<name>A0A3A9K626_9BACI</name>
<dbReference type="EMBL" id="PDOE01000001">
    <property type="protein sequence ID" value="RKL68494.1"/>
    <property type="molecule type" value="Genomic_DNA"/>
</dbReference>
<dbReference type="SMART" id="SM00382">
    <property type="entry name" value="AAA"/>
    <property type="match status" value="1"/>
</dbReference>
<dbReference type="PROSITE" id="PS00211">
    <property type="entry name" value="ABC_TRANSPORTER_1"/>
    <property type="match status" value="1"/>
</dbReference>
<evidence type="ECO:0000256" key="1">
    <source>
        <dbReference type="ARBA" id="ARBA00022741"/>
    </source>
</evidence>
<evidence type="ECO:0000313" key="4">
    <source>
        <dbReference type="EMBL" id="RKL68494.1"/>
    </source>
</evidence>
<gene>
    <name evidence="4" type="ORF">CR203_00085</name>
</gene>
<evidence type="ECO:0000256" key="2">
    <source>
        <dbReference type="ARBA" id="ARBA00022840"/>
    </source>
</evidence>
<evidence type="ECO:0000313" key="5">
    <source>
        <dbReference type="Proteomes" id="UP000281498"/>
    </source>
</evidence>
<organism evidence="4 5">
    <name type="scientific">Salipaludibacillus neizhouensis</name>
    <dbReference type="NCBI Taxonomy" id="885475"/>
    <lineage>
        <taxon>Bacteria</taxon>
        <taxon>Bacillati</taxon>
        <taxon>Bacillota</taxon>
        <taxon>Bacilli</taxon>
        <taxon>Bacillales</taxon>
        <taxon>Bacillaceae</taxon>
    </lineage>
</organism>
<comment type="caution">
    <text evidence="4">The sequence shown here is derived from an EMBL/GenBank/DDBJ whole genome shotgun (WGS) entry which is preliminary data.</text>
</comment>
<dbReference type="AlphaFoldDB" id="A0A3A9K626"/>
<dbReference type="InterPro" id="IPR027417">
    <property type="entry name" value="P-loop_NTPase"/>
</dbReference>
<dbReference type="PANTHER" id="PTHR43158">
    <property type="entry name" value="SKFA PEPTIDE EXPORT ATP-BINDING PROTEIN SKFE"/>
    <property type="match status" value="1"/>
</dbReference>
<dbReference type="InterPro" id="IPR017871">
    <property type="entry name" value="ABC_transporter-like_CS"/>
</dbReference>
<dbReference type="RefSeq" id="WP_110936867.1">
    <property type="nucleotide sequence ID" value="NZ_KZ614146.1"/>
</dbReference>
<dbReference type="Pfam" id="PF00005">
    <property type="entry name" value="ABC_tran"/>
    <property type="match status" value="1"/>
</dbReference>
<dbReference type="GO" id="GO:0016887">
    <property type="term" value="F:ATP hydrolysis activity"/>
    <property type="evidence" value="ECO:0007669"/>
    <property type="project" value="InterPro"/>
</dbReference>
<keyword evidence="5" id="KW-1185">Reference proteome</keyword>
<dbReference type="OrthoDB" id="9804819at2"/>
<dbReference type="Proteomes" id="UP000281498">
    <property type="component" value="Unassembled WGS sequence"/>
</dbReference>
<keyword evidence="1" id="KW-0547">Nucleotide-binding</keyword>
<sequence length="291" mass="32913">MRVKHVSKEIHHHKILTDIDFDIKTGSIVGIVGRNGAGKTTLLRTMVGILDPSFGDVLIENESIFRNPQLKQQIIFVPDSSEALKSYSTKEMIHLYKQIYPSLDEDYYLQLMERFALPEIKKIGNYSKGMKALFFLVVAFSTKAKYILLDEPTDGLDVIVKKQVLKILVEEVATNDVSVIISSHRLDELEFIANDIIMIKDGMVNSRYGLDEMKANYIKAQVAFESDLPVALKDQVTILKQTGRVYIILIDKNHDEIIKKIKLASPLLFEDLPLSLEDLFVARLGGDDDVS</sequence>
<reference evidence="4 5" key="1">
    <citation type="submission" date="2017-10" db="EMBL/GenBank/DDBJ databases">
        <title>Bacillus sp. nov., a halophilic bacterium isolated from a Keqin Lake.</title>
        <authorList>
            <person name="Wang H."/>
        </authorList>
    </citation>
    <scope>NUCLEOTIDE SEQUENCE [LARGE SCALE GENOMIC DNA]</scope>
    <source>
        <strain evidence="4 5">KCTC 13187</strain>
    </source>
</reference>
<keyword evidence="2 4" id="KW-0067">ATP-binding</keyword>
<dbReference type="GO" id="GO:0005524">
    <property type="term" value="F:ATP binding"/>
    <property type="evidence" value="ECO:0007669"/>
    <property type="project" value="UniProtKB-KW"/>
</dbReference>
<dbReference type="CDD" id="cd03230">
    <property type="entry name" value="ABC_DR_subfamily_A"/>
    <property type="match status" value="1"/>
</dbReference>
<dbReference type="SUPFAM" id="SSF52540">
    <property type="entry name" value="P-loop containing nucleoside triphosphate hydrolases"/>
    <property type="match status" value="1"/>
</dbReference>
<proteinExistence type="predicted"/>
<dbReference type="PROSITE" id="PS50893">
    <property type="entry name" value="ABC_TRANSPORTER_2"/>
    <property type="match status" value="1"/>
</dbReference>
<dbReference type="InterPro" id="IPR003439">
    <property type="entry name" value="ABC_transporter-like_ATP-bd"/>
</dbReference>
<dbReference type="PANTHER" id="PTHR43158:SF10">
    <property type="entry name" value="ABC TRANSPORTER ATP-BINDING PROTEIN YTRB"/>
    <property type="match status" value="1"/>
</dbReference>
<feature type="domain" description="ABC transporter" evidence="3">
    <location>
        <begin position="1"/>
        <end position="226"/>
    </location>
</feature>
<dbReference type="Gene3D" id="3.40.50.300">
    <property type="entry name" value="P-loop containing nucleotide triphosphate hydrolases"/>
    <property type="match status" value="1"/>
</dbReference>
<evidence type="ECO:0000259" key="3">
    <source>
        <dbReference type="PROSITE" id="PS50893"/>
    </source>
</evidence>
<dbReference type="InterPro" id="IPR003593">
    <property type="entry name" value="AAA+_ATPase"/>
</dbReference>
<accession>A0A3A9K626</accession>
<protein>
    <submittedName>
        <fullName evidence="4">ABC transporter ATP-binding protein</fullName>
    </submittedName>
</protein>